<feature type="transmembrane region" description="Helical" evidence="5">
    <location>
        <begin position="50"/>
        <end position="68"/>
    </location>
</feature>
<feature type="transmembrane region" description="Helical" evidence="5">
    <location>
        <begin position="20"/>
        <end position="41"/>
    </location>
</feature>
<dbReference type="RefSeq" id="WP_259621265.1">
    <property type="nucleotide sequence ID" value="NZ_JANYMP010000001.1"/>
</dbReference>
<dbReference type="GO" id="GO:0016020">
    <property type="term" value="C:membrane"/>
    <property type="evidence" value="ECO:0007669"/>
    <property type="project" value="UniProtKB-SubCell"/>
</dbReference>
<evidence type="ECO:0000313" key="8">
    <source>
        <dbReference type="Proteomes" id="UP001141259"/>
    </source>
</evidence>
<comment type="subcellular location">
    <subcellularLocation>
        <location evidence="1">Membrane</location>
        <topology evidence="1">Multi-pass membrane protein</topology>
    </subcellularLocation>
</comment>
<dbReference type="PANTHER" id="PTHR38480:SF1">
    <property type="entry name" value="SLR0254 PROTEIN"/>
    <property type="match status" value="1"/>
</dbReference>
<evidence type="ECO:0000256" key="3">
    <source>
        <dbReference type="ARBA" id="ARBA00022989"/>
    </source>
</evidence>
<dbReference type="PANTHER" id="PTHR38480">
    <property type="entry name" value="SLR0254 PROTEIN"/>
    <property type="match status" value="1"/>
</dbReference>
<evidence type="ECO:0000256" key="2">
    <source>
        <dbReference type="ARBA" id="ARBA00022692"/>
    </source>
</evidence>
<dbReference type="AlphaFoldDB" id="A0A9X2VFR9"/>
<keyword evidence="4 5" id="KW-0472">Membrane</keyword>
<keyword evidence="3 5" id="KW-1133">Transmembrane helix</keyword>
<evidence type="ECO:0000313" key="7">
    <source>
        <dbReference type="EMBL" id="MCS7475760.1"/>
    </source>
</evidence>
<keyword evidence="8" id="KW-1185">Reference proteome</keyword>
<protein>
    <submittedName>
        <fullName evidence="7">RDD family protein</fullName>
    </submittedName>
</protein>
<dbReference type="Proteomes" id="UP001141259">
    <property type="component" value="Unassembled WGS sequence"/>
</dbReference>
<feature type="domain" description="RDD" evidence="6">
    <location>
        <begin position="8"/>
        <end position="140"/>
    </location>
</feature>
<organism evidence="7 8">
    <name type="scientific">Umezawaea endophytica</name>
    <dbReference type="NCBI Taxonomy" id="1654476"/>
    <lineage>
        <taxon>Bacteria</taxon>
        <taxon>Bacillati</taxon>
        <taxon>Actinomycetota</taxon>
        <taxon>Actinomycetes</taxon>
        <taxon>Pseudonocardiales</taxon>
        <taxon>Pseudonocardiaceae</taxon>
        <taxon>Umezawaea</taxon>
    </lineage>
</organism>
<dbReference type="EMBL" id="JANYMP010000001">
    <property type="protein sequence ID" value="MCS7475760.1"/>
    <property type="molecule type" value="Genomic_DNA"/>
</dbReference>
<proteinExistence type="predicted"/>
<accession>A0A9X2VFR9</accession>
<sequence>MGEGETVVLRRYLQYALDQVTVMVATASATLWGAAAAYALVVKVGAPGEVLYLPLVMLVVVALGGTLWSEVWVPHTQGGATPAMRRLGLRIVRLDGTAPTLRDYLVRWLLFAVDGLFLGLLGAVLIAVTPRHQRFGDIVTRTVVVRVRSSGGT</sequence>
<evidence type="ECO:0000259" key="6">
    <source>
        <dbReference type="Pfam" id="PF06271"/>
    </source>
</evidence>
<reference evidence="7" key="1">
    <citation type="submission" date="2022-08" db="EMBL/GenBank/DDBJ databases">
        <authorList>
            <person name="Tistechok S."/>
            <person name="Samborskyy M."/>
            <person name="Roman I."/>
        </authorList>
    </citation>
    <scope>NUCLEOTIDE SEQUENCE</scope>
    <source>
        <strain evidence="7">DSM 103496</strain>
    </source>
</reference>
<evidence type="ECO:0000256" key="5">
    <source>
        <dbReference type="SAM" id="Phobius"/>
    </source>
</evidence>
<gene>
    <name evidence="7" type="ORF">NZH93_02765</name>
</gene>
<comment type="caution">
    <text evidence="7">The sequence shown here is derived from an EMBL/GenBank/DDBJ whole genome shotgun (WGS) entry which is preliminary data.</text>
</comment>
<name>A0A9X2VFR9_9PSEU</name>
<feature type="transmembrane region" description="Helical" evidence="5">
    <location>
        <begin position="108"/>
        <end position="128"/>
    </location>
</feature>
<dbReference type="Pfam" id="PF06271">
    <property type="entry name" value="RDD"/>
    <property type="match status" value="1"/>
</dbReference>
<evidence type="ECO:0000256" key="1">
    <source>
        <dbReference type="ARBA" id="ARBA00004141"/>
    </source>
</evidence>
<keyword evidence="2 5" id="KW-0812">Transmembrane</keyword>
<evidence type="ECO:0000256" key="4">
    <source>
        <dbReference type="ARBA" id="ARBA00023136"/>
    </source>
</evidence>
<dbReference type="InterPro" id="IPR010432">
    <property type="entry name" value="RDD"/>
</dbReference>